<gene>
    <name evidence="1" type="ORF">FYJ91_12485</name>
</gene>
<dbReference type="RefSeq" id="WP_149522609.1">
    <property type="nucleotide sequence ID" value="NZ_VTOU01000003.1"/>
</dbReference>
<comment type="caution">
    <text evidence="1">The sequence shown here is derived from an EMBL/GenBank/DDBJ whole genome shotgun (WGS) entry which is preliminary data.</text>
</comment>
<keyword evidence="2" id="KW-1185">Reference proteome</keyword>
<dbReference type="EMBL" id="VTOU01000003">
    <property type="protein sequence ID" value="TZG25803.1"/>
    <property type="molecule type" value="Genomic_DNA"/>
</dbReference>
<dbReference type="Proteomes" id="UP000322077">
    <property type="component" value="Unassembled WGS sequence"/>
</dbReference>
<accession>A0A5D9C2X4</accession>
<dbReference type="AlphaFoldDB" id="A0A5D9C2X4"/>
<dbReference type="SUPFAM" id="SSF89447">
    <property type="entry name" value="AbrB/MazE/MraZ-like"/>
    <property type="match status" value="1"/>
</dbReference>
<proteinExistence type="predicted"/>
<name>A0A5D9C2X4_9SPHN</name>
<reference evidence="1 2" key="1">
    <citation type="submission" date="2019-08" db="EMBL/GenBank/DDBJ databases">
        <authorList>
            <person name="Wang G."/>
            <person name="Xu Z."/>
        </authorList>
    </citation>
    <scope>NUCLEOTIDE SEQUENCE [LARGE SCALE GENOMIC DNA]</scope>
    <source>
        <strain evidence="1 2">ZX</strain>
    </source>
</reference>
<evidence type="ECO:0000313" key="1">
    <source>
        <dbReference type="EMBL" id="TZG25803.1"/>
    </source>
</evidence>
<sequence length="150" mass="16198">MTTEEMDALTGGTDNKSEKIRILFKAGVSTGDIGRYLKIRYQHTYNVLLRAGLIVKPGERQAVADETIVLQLGKSGEVKLPEAMLASHGLAPGDQLVCRTGPDGLTIMSRAKAIEYLREIARSRMPGEVSLLEALLDGPKRRSGTTDSSG</sequence>
<protein>
    <submittedName>
        <fullName evidence="1">Uncharacterized protein</fullName>
    </submittedName>
</protein>
<organism evidence="1 2">
    <name type="scientific">Sphingomonas montanisoli</name>
    <dbReference type="NCBI Taxonomy" id="2606412"/>
    <lineage>
        <taxon>Bacteria</taxon>
        <taxon>Pseudomonadati</taxon>
        <taxon>Pseudomonadota</taxon>
        <taxon>Alphaproteobacteria</taxon>
        <taxon>Sphingomonadales</taxon>
        <taxon>Sphingomonadaceae</taxon>
        <taxon>Sphingomonas</taxon>
    </lineage>
</organism>
<evidence type="ECO:0000313" key="2">
    <source>
        <dbReference type="Proteomes" id="UP000322077"/>
    </source>
</evidence>
<dbReference type="InterPro" id="IPR037914">
    <property type="entry name" value="SpoVT-AbrB_sf"/>
</dbReference>